<dbReference type="GO" id="GO:0007059">
    <property type="term" value="P:chromosome segregation"/>
    <property type="evidence" value="ECO:0007669"/>
    <property type="project" value="UniProtKB-UniRule"/>
</dbReference>
<dbReference type="Pfam" id="PF06470">
    <property type="entry name" value="SMC_hinge"/>
    <property type="match status" value="1"/>
</dbReference>
<evidence type="ECO:0000259" key="7">
    <source>
        <dbReference type="SMART" id="SM00968"/>
    </source>
</evidence>
<dbReference type="GO" id="GO:0016887">
    <property type="term" value="F:ATP hydrolysis activity"/>
    <property type="evidence" value="ECO:0007669"/>
    <property type="project" value="InterPro"/>
</dbReference>
<dbReference type="GO" id="GO:0003677">
    <property type="term" value="F:DNA binding"/>
    <property type="evidence" value="ECO:0007669"/>
    <property type="project" value="UniProtKB-UniRule"/>
</dbReference>
<comment type="function">
    <text evidence="6">Required for chromosome condensation and partitioning.</text>
</comment>
<dbReference type="Pfam" id="PF02463">
    <property type="entry name" value="SMC_N"/>
    <property type="match status" value="2"/>
</dbReference>
<dbReference type="GO" id="GO:0005737">
    <property type="term" value="C:cytoplasm"/>
    <property type="evidence" value="ECO:0007669"/>
    <property type="project" value="UniProtKB-SubCell"/>
</dbReference>
<comment type="subunit">
    <text evidence="6">Homodimer.</text>
</comment>
<dbReference type="CDD" id="cd03278">
    <property type="entry name" value="ABC_SMC_barmotin"/>
    <property type="match status" value="1"/>
</dbReference>
<evidence type="ECO:0000256" key="1">
    <source>
        <dbReference type="ARBA" id="ARBA00022490"/>
    </source>
</evidence>
<sequence length="1178" mass="135564">MQVSKLEIKGFKSFGDRVVINFDNGITGIVGPNGCGKSNIVDAIRWVLGEQKTRNLRSDKMENVIFNGSKTRKPVQLAEVSITFDNNKGILPTEYSQVTVTRKYYRNGDSEYMLNGVACRLKDINELFLDTGIGSDSYAIIELKMVDEILNDKENSRRLLFEEAAGISKFKVRKKQTLKKLEETDADLERVEDVLHEIGKNMKTLERQAKQAIKYFQLKEDYKKHSLAFARRNISQYQNSLERLEQDVQQENNLKEQYVSTVTEAEDAIADQKEELNVTQEKLAEMQKTMQVQTAKLRQLESEIKLNTERSAYLKERMQQLRQQISQDTANVEHTQESILELRDELMEVQDQFATAEEQVSELKEQLQEANEQKATLQDTFQDLTQKQKAKQNEVYQLSKSLEISQVQIQNINQELERLHQQQQTADEDGRVLQEQLQEAQVALEDTTSELVRLQAKEETLQQNVEATEANIEELKTQRVELNRALDAKQNQYNLTKSLVENMEGFPEAIKYLSKSESWSKPAPLLSDILICEPDYKPLIESYLEPYMNFFVVDELQDAVEAIALLKSENKGRANFIILSEIEELEPTATYSEGNLKAGYEVVSAEKKYSSLMKYMLRNVYISDDSEEDLYDSDYKTIILKDGSAIRKPLSLSGGSVGLFDGNRLGRKQSLEKLAEEVEELTKQVDLMQSRVNTQNQILQNYKNESQKDVIKQLEKEVAKQQQDLLTVRIKHEQHQQNLRNFDQKKDELQERLLALREQSEDVSPQAEADQKELKRLEEELVVHNTYIERQQEQIAVISGRYNQENIQFHQLKNRFASLQQEISYKQKTVETNQERITQLKQELVKAEEEIATADTFVEENEAVVEAMNEARKAFGQELEEIEKEYFSLRGDLDEKEKTIRELQRKRQNSDELLLRMQQAKNDTQLKLVAIKERLAAEFSISDEDFATPVPEEDLLIPLSAEELSQHISNVKGQLDKMGPVNAMAADAYAEIEARNTFITEQRNDLINAKNILIDTINEIDTVAKEKFMIAFEQIKHNFKLVFRSLFTEEDNCDLVISDPKNPLESKIEIMAQPKGKRPLTINQLSGGEKTLTAISLLFSIYLLKPAPFCIFDEVDAPLDDANIDKFNNIIRKFSNDSQFIVVTHNKRTMASTDVMYGITMIEAGISRVIPVDLRQIA</sequence>
<reference evidence="9" key="1">
    <citation type="submission" date="2018-08" db="EMBL/GenBank/DDBJ databases">
        <authorList>
            <person name="Liu Z.-W."/>
            <person name="Du Z.-J."/>
        </authorList>
    </citation>
    <scope>NUCLEOTIDE SEQUENCE [LARGE SCALE GENOMIC DNA]</scope>
    <source>
        <strain evidence="9">H4X</strain>
    </source>
</reference>
<feature type="coiled-coil region" evidence="6">
    <location>
        <begin position="671"/>
        <end position="923"/>
    </location>
</feature>
<dbReference type="Proteomes" id="UP000256708">
    <property type="component" value="Unassembled WGS sequence"/>
</dbReference>
<dbReference type="SUPFAM" id="SSF52540">
    <property type="entry name" value="P-loop containing nucleoside triphosphate hydrolases"/>
    <property type="match status" value="2"/>
</dbReference>
<dbReference type="GO" id="GO:0006260">
    <property type="term" value="P:DNA replication"/>
    <property type="evidence" value="ECO:0007669"/>
    <property type="project" value="UniProtKB-UniRule"/>
</dbReference>
<keyword evidence="1 6" id="KW-0963">Cytoplasm</keyword>
<keyword evidence="5 6" id="KW-0238">DNA-binding</keyword>
<accession>A0A3D8LBM9</accession>
<comment type="caution">
    <text evidence="8">The sequence shown here is derived from an EMBL/GenBank/DDBJ whole genome shotgun (WGS) entry which is preliminary data.</text>
</comment>
<evidence type="ECO:0000313" key="8">
    <source>
        <dbReference type="EMBL" id="RDV14849.1"/>
    </source>
</evidence>
<dbReference type="SMART" id="SM00968">
    <property type="entry name" value="SMC_hinge"/>
    <property type="match status" value="1"/>
</dbReference>
<dbReference type="SUPFAM" id="SSF57997">
    <property type="entry name" value="Tropomyosin"/>
    <property type="match status" value="1"/>
</dbReference>
<evidence type="ECO:0000313" key="9">
    <source>
        <dbReference type="Proteomes" id="UP000256708"/>
    </source>
</evidence>
<feature type="coiled-coil region" evidence="6">
    <location>
        <begin position="174"/>
        <end position="492"/>
    </location>
</feature>
<dbReference type="PANTHER" id="PTHR43977">
    <property type="entry name" value="STRUCTURAL MAINTENANCE OF CHROMOSOMES PROTEIN 3"/>
    <property type="match status" value="1"/>
</dbReference>
<dbReference type="PIRSF" id="PIRSF005719">
    <property type="entry name" value="SMC"/>
    <property type="match status" value="1"/>
</dbReference>
<dbReference type="GO" id="GO:0007062">
    <property type="term" value="P:sister chromatid cohesion"/>
    <property type="evidence" value="ECO:0007669"/>
    <property type="project" value="InterPro"/>
</dbReference>
<dbReference type="GO" id="GO:0030261">
    <property type="term" value="P:chromosome condensation"/>
    <property type="evidence" value="ECO:0007669"/>
    <property type="project" value="InterPro"/>
</dbReference>
<evidence type="ECO:0000256" key="5">
    <source>
        <dbReference type="ARBA" id="ARBA00023125"/>
    </source>
</evidence>
<dbReference type="InterPro" id="IPR011890">
    <property type="entry name" value="SMC_prok"/>
</dbReference>
<comment type="similarity">
    <text evidence="6">Belongs to the SMC family.</text>
</comment>
<dbReference type="SUPFAM" id="SSF75553">
    <property type="entry name" value="Smc hinge domain"/>
    <property type="match status" value="1"/>
</dbReference>
<dbReference type="GO" id="GO:0005524">
    <property type="term" value="F:ATP binding"/>
    <property type="evidence" value="ECO:0007669"/>
    <property type="project" value="UniProtKB-UniRule"/>
</dbReference>
<keyword evidence="4 6" id="KW-0175">Coiled coil</keyword>
<feature type="binding site" evidence="6">
    <location>
        <begin position="32"/>
        <end position="39"/>
    </location>
    <ligand>
        <name>ATP</name>
        <dbReference type="ChEBI" id="CHEBI:30616"/>
    </ligand>
</feature>
<comment type="subcellular location">
    <subcellularLocation>
        <location evidence="6">Cytoplasm</location>
    </subcellularLocation>
</comment>
<dbReference type="EMBL" id="QRGR01000012">
    <property type="protein sequence ID" value="RDV14849.1"/>
    <property type="molecule type" value="Genomic_DNA"/>
</dbReference>
<dbReference type="InterPro" id="IPR010935">
    <property type="entry name" value="SMC_hinge"/>
</dbReference>
<dbReference type="OrthoDB" id="9808768at2"/>
<feature type="domain" description="SMC hinge" evidence="7">
    <location>
        <begin position="520"/>
        <end position="633"/>
    </location>
</feature>
<dbReference type="Gene3D" id="1.10.287.2610">
    <property type="match status" value="1"/>
</dbReference>
<protein>
    <recommendedName>
        <fullName evidence="6">Chromosome partition protein Smc</fullName>
    </recommendedName>
</protein>
<dbReference type="InterPro" id="IPR036277">
    <property type="entry name" value="SMC_hinge_sf"/>
</dbReference>
<dbReference type="Gene3D" id="1.20.1060.20">
    <property type="match status" value="1"/>
</dbReference>
<keyword evidence="3 6" id="KW-0067">ATP-binding</keyword>
<proteinExistence type="inferred from homology"/>
<dbReference type="InterPro" id="IPR024704">
    <property type="entry name" value="SMC"/>
</dbReference>
<dbReference type="InterPro" id="IPR003395">
    <property type="entry name" value="RecF/RecN/SMC_N"/>
</dbReference>
<dbReference type="InterPro" id="IPR027417">
    <property type="entry name" value="P-loop_NTPase"/>
</dbReference>
<dbReference type="NCBIfam" id="TIGR02168">
    <property type="entry name" value="SMC_prok_B"/>
    <property type="match status" value="1"/>
</dbReference>
<comment type="domain">
    <text evidence="6">Contains large globular domains required for ATP hydrolysis at each terminus and a third globular domain forming a flexible hinge near the middle of the molecule. These domains are separated by coiled-coil structures.</text>
</comment>
<gene>
    <name evidence="6 8" type="primary">smc</name>
    <name evidence="8" type="ORF">DXT99_12870</name>
</gene>
<evidence type="ECO:0000256" key="4">
    <source>
        <dbReference type="ARBA" id="ARBA00023054"/>
    </source>
</evidence>
<dbReference type="Gene3D" id="3.30.70.1620">
    <property type="match status" value="1"/>
</dbReference>
<dbReference type="GO" id="GO:0005694">
    <property type="term" value="C:chromosome"/>
    <property type="evidence" value="ECO:0007669"/>
    <property type="project" value="InterPro"/>
</dbReference>
<dbReference type="AlphaFoldDB" id="A0A3D8LBM9"/>
<dbReference type="Gene3D" id="3.40.50.300">
    <property type="entry name" value="P-loop containing nucleotide triphosphate hydrolases"/>
    <property type="match status" value="2"/>
</dbReference>
<dbReference type="HAMAP" id="MF_01894">
    <property type="entry name" value="Smc_prok"/>
    <property type="match status" value="1"/>
</dbReference>
<evidence type="ECO:0000256" key="3">
    <source>
        <dbReference type="ARBA" id="ARBA00022840"/>
    </source>
</evidence>
<organism evidence="8 9">
    <name type="scientific">Pontibacter diazotrophicus</name>
    <dbReference type="NCBI Taxonomy" id="1400979"/>
    <lineage>
        <taxon>Bacteria</taxon>
        <taxon>Pseudomonadati</taxon>
        <taxon>Bacteroidota</taxon>
        <taxon>Cytophagia</taxon>
        <taxon>Cytophagales</taxon>
        <taxon>Hymenobacteraceae</taxon>
        <taxon>Pontibacter</taxon>
    </lineage>
</organism>
<keyword evidence="2 6" id="KW-0547">Nucleotide-binding</keyword>
<evidence type="ECO:0000256" key="6">
    <source>
        <dbReference type="HAMAP-Rule" id="MF_01894"/>
    </source>
</evidence>
<evidence type="ECO:0000256" key="2">
    <source>
        <dbReference type="ARBA" id="ARBA00022741"/>
    </source>
</evidence>
<keyword evidence="9" id="KW-1185">Reference proteome</keyword>
<dbReference type="RefSeq" id="WP_115565961.1">
    <property type="nucleotide sequence ID" value="NZ_QRGR01000012.1"/>
</dbReference>
<name>A0A3D8LBM9_9BACT</name>